<name>W4LCQ9_ENTF1</name>
<organism evidence="8 9">
    <name type="scientific">Entotheonella factor</name>
    <dbReference type="NCBI Taxonomy" id="1429438"/>
    <lineage>
        <taxon>Bacteria</taxon>
        <taxon>Pseudomonadati</taxon>
        <taxon>Nitrospinota/Tectimicrobiota group</taxon>
        <taxon>Candidatus Tectimicrobiota</taxon>
        <taxon>Candidatus Entotheonellia</taxon>
        <taxon>Candidatus Entotheonellales</taxon>
        <taxon>Candidatus Entotheonellaceae</taxon>
        <taxon>Candidatus Entotheonella</taxon>
    </lineage>
</organism>
<dbReference type="AlphaFoldDB" id="W4LCQ9"/>
<evidence type="ECO:0000256" key="4">
    <source>
        <dbReference type="ARBA" id="ARBA00023002"/>
    </source>
</evidence>
<evidence type="ECO:0000313" key="9">
    <source>
        <dbReference type="Proteomes" id="UP000019141"/>
    </source>
</evidence>
<dbReference type="Gene3D" id="3.90.380.10">
    <property type="entry name" value="Naphthalene 1,2-dioxygenase Alpha Subunit, Chain A, domain 1"/>
    <property type="match status" value="1"/>
</dbReference>
<evidence type="ECO:0000256" key="6">
    <source>
        <dbReference type="ARBA" id="ARBA00023014"/>
    </source>
</evidence>
<evidence type="ECO:0000313" key="8">
    <source>
        <dbReference type="EMBL" id="ETW95505.1"/>
    </source>
</evidence>
<feature type="non-terminal residue" evidence="8">
    <location>
        <position position="152"/>
    </location>
</feature>
<keyword evidence="2" id="KW-0001">2Fe-2S</keyword>
<dbReference type="PROSITE" id="PS51296">
    <property type="entry name" value="RIESKE"/>
    <property type="match status" value="1"/>
</dbReference>
<keyword evidence="4" id="KW-0560">Oxidoreductase</keyword>
<protein>
    <recommendedName>
        <fullName evidence="7">Rieske domain-containing protein</fullName>
    </recommendedName>
</protein>
<gene>
    <name evidence="8" type="ORF">ETSY1_30370</name>
</gene>
<keyword evidence="9" id="KW-1185">Reference proteome</keyword>
<dbReference type="PROSITE" id="PS00570">
    <property type="entry name" value="RING_HYDROXYL_ALPHA"/>
    <property type="match status" value="1"/>
</dbReference>
<keyword evidence="5" id="KW-0408">Iron</keyword>
<evidence type="ECO:0000256" key="2">
    <source>
        <dbReference type="ARBA" id="ARBA00022714"/>
    </source>
</evidence>
<evidence type="ECO:0000259" key="7">
    <source>
        <dbReference type="PROSITE" id="PS51296"/>
    </source>
</evidence>
<comment type="similarity">
    <text evidence="1">Belongs to the bacterial ring-hydroxylating dioxygenase alpha subunit family.</text>
</comment>
<dbReference type="InterPro" id="IPR001663">
    <property type="entry name" value="Rng_hydr_dOase-A"/>
</dbReference>
<dbReference type="SUPFAM" id="SSF50022">
    <property type="entry name" value="ISP domain"/>
    <property type="match status" value="1"/>
</dbReference>
<dbReference type="PANTHER" id="PTHR43756:SF1">
    <property type="entry name" value="3-PHENYLPROPIONATE_CINNAMIC ACID DIOXYGENASE SUBUNIT ALPHA"/>
    <property type="match status" value="1"/>
</dbReference>
<dbReference type="PANTHER" id="PTHR43756">
    <property type="entry name" value="CHOLINE MONOOXYGENASE, CHLOROPLASTIC"/>
    <property type="match status" value="1"/>
</dbReference>
<dbReference type="InterPro" id="IPR015881">
    <property type="entry name" value="ARHD_Rieske_2Fe_2S"/>
</dbReference>
<dbReference type="GO" id="GO:0051537">
    <property type="term" value="F:2 iron, 2 sulfur cluster binding"/>
    <property type="evidence" value="ECO:0007669"/>
    <property type="project" value="UniProtKB-KW"/>
</dbReference>
<sequence length="152" mass="17522">MDFSTLVDADKGLVSRRVFIERDIYEQELERIFARCWLFLCHDSQLPNPGDFFTTYMGEDPVLVVRDSHGEVRAFLNVCRHRGNRICRAEAGNAQTFICSYHGWSYRNDGRLIGVPNFQDAYYGELDLEQWGLIPVAQLASYKGLLFATFDP</sequence>
<reference evidence="8 9" key="1">
    <citation type="journal article" date="2014" name="Nature">
        <title>An environmental bacterial taxon with a large and distinct metabolic repertoire.</title>
        <authorList>
            <person name="Wilson M.C."/>
            <person name="Mori T."/>
            <person name="Ruckert C."/>
            <person name="Uria A.R."/>
            <person name="Helf M.J."/>
            <person name="Takada K."/>
            <person name="Gernert C."/>
            <person name="Steffens U.A."/>
            <person name="Heycke N."/>
            <person name="Schmitt S."/>
            <person name="Rinke C."/>
            <person name="Helfrich E.J."/>
            <person name="Brachmann A.O."/>
            <person name="Gurgui C."/>
            <person name="Wakimoto T."/>
            <person name="Kracht M."/>
            <person name="Crusemann M."/>
            <person name="Hentschel U."/>
            <person name="Abe I."/>
            <person name="Matsunaga S."/>
            <person name="Kalinowski J."/>
            <person name="Takeyama H."/>
            <person name="Piel J."/>
        </authorList>
    </citation>
    <scope>NUCLEOTIDE SEQUENCE [LARGE SCALE GENOMIC DNA]</scope>
    <source>
        <strain evidence="9">TSY1</strain>
    </source>
</reference>
<dbReference type="PRINTS" id="PR00090">
    <property type="entry name" value="RNGDIOXGNASE"/>
</dbReference>
<evidence type="ECO:0000256" key="5">
    <source>
        <dbReference type="ARBA" id="ARBA00023004"/>
    </source>
</evidence>
<evidence type="ECO:0000256" key="3">
    <source>
        <dbReference type="ARBA" id="ARBA00022723"/>
    </source>
</evidence>
<dbReference type="GO" id="GO:0005506">
    <property type="term" value="F:iron ion binding"/>
    <property type="evidence" value="ECO:0007669"/>
    <property type="project" value="InterPro"/>
</dbReference>
<comment type="caution">
    <text evidence="8">The sequence shown here is derived from an EMBL/GenBank/DDBJ whole genome shotgun (WGS) entry which is preliminary data.</text>
</comment>
<keyword evidence="3" id="KW-0479">Metal-binding</keyword>
<dbReference type="Proteomes" id="UP000019141">
    <property type="component" value="Unassembled WGS sequence"/>
</dbReference>
<proteinExistence type="inferred from homology"/>
<dbReference type="GO" id="GO:0016491">
    <property type="term" value="F:oxidoreductase activity"/>
    <property type="evidence" value="ECO:0007669"/>
    <property type="project" value="UniProtKB-KW"/>
</dbReference>
<dbReference type="HOGENOM" id="CLU_088424_0_0_7"/>
<feature type="domain" description="Rieske" evidence="7">
    <location>
        <begin position="38"/>
        <end position="120"/>
    </location>
</feature>
<dbReference type="Gene3D" id="2.102.10.10">
    <property type="entry name" value="Rieske [2Fe-2S] iron-sulphur domain"/>
    <property type="match status" value="1"/>
</dbReference>
<dbReference type="Pfam" id="PF00355">
    <property type="entry name" value="Rieske"/>
    <property type="match status" value="1"/>
</dbReference>
<evidence type="ECO:0000256" key="1">
    <source>
        <dbReference type="ARBA" id="ARBA00008751"/>
    </source>
</evidence>
<dbReference type="InterPro" id="IPR017941">
    <property type="entry name" value="Rieske_2Fe-2S"/>
</dbReference>
<accession>W4LCQ9</accession>
<dbReference type="InterPro" id="IPR036922">
    <property type="entry name" value="Rieske_2Fe-2S_sf"/>
</dbReference>
<dbReference type="EMBL" id="AZHW01000909">
    <property type="protein sequence ID" value="ETW95505.1"/>
    <property type="molecule type" value="Genomic_DNA"/>
</dbReference>
<keyword evidence="6" id="KW-0411">Iron-sulfur</keyword>